<evidence type="ECO:0000256" key="1">
    <source>
        <dbReference type="ARBA" id="ARBA00004196"/>
    </source>
</evidence>
<feature type="compositionally biased region" description="Low complexity" evidence="2">
    <location>
        <begin position="201"/>
        <end position="212"/>
    </location>
</feature>
<evidence type="ECO:0000256" key="2">
    <source>
        <dbReference type="SAM" id="MobiDB-lite"/>
    </source>
</evidence>
<feature type="region of interest" description="Disordered" evidence="2">
    <location>
        <begin position="47"/>
        <end position="70"/>
    </location>
</feature>
<dbReference type="EMBL" id="CAKOGP040001933">
    <property type="protein sequence ID" value="CAJ1957024.1"/>
    <property type="molecule type" value="Genomic_DNA"/>
</dbReference>
<gene>
    <name evidence="4" type="ORF">CYCCA115_LOCUS16511</name>
</gene>
<feature type="region of interest" description="Disordered" evidence="2">
    <location>
        <begin position="276"/>
        <end position="525"/>
    </location>
</feature>
<feature type="compositionally biased region" description="Basic and acidic residues" evidence="2">
    <location>
        <begin position="189"/>
        <end position="200"/>
    </location>
</feature>
<dbReference type="Gene3D" id="3.80.10.10">
    <property type="entry name" value="Ribonuclease Inhibitor"/>
    <property type="match status" value="2"/>
</dbReference>
<keyword evidence="3" id="KW-0472">Membrane</keyword>
<feature type="compositionally biased region" description="Low complexity" evidence="2">
    <location>
        <begin position="370"/>
        <end position="485"/>
    </location>
</feature>
<evidence type="ECO:0000256" key="3">
    <source>
        <dbReference type="SAM" id="Phobius"/>
    </source>
</evidence>
<feature type="compositionally biased region" description="Low complexity" evidence="2">
    <location>
        <begin position="492"/>
        <end position="501"/>
    </location>
</feature>
<dbReference type="SUPFAM" id="SSF52058">
    <property type="entry name" value="L domain-like"/>
    <property type="match status" value="1"/>
</dbReference>
<dbReference type="InterPro" id="IPR032675">
    <property type="entry name" value="LRR_dom_sf"/>
</dbReference>
<keyword evidence="5" id="KW-1185">Reference proteome</keyword>
<proteinExistence type="predicted"/>
<accession>A0AAD2FYK2</accession>
<comment type="subcellular location">
    <subcellularLocation>
        <location evidence="1">Cell envelope</location>
    </subcellularLocation>
</comment>
<reference evidence="4" key="1">
    <citation type="submission" date="2023-08" db="EMBL/GenBank/DDBJ databases">
        <authorList>
            <person name="Audoor S."/>
            <person name="Bilcke G."/>
        </authorList>
    </citation>
    <scope>NUCLEOTIDE SEQUENCE</scope>
</reference>
<feature type="compositionally biased region" description="Polar residues" evidence="2">
    <location>
        <begin position="231"/>
        <end position="241"/>
    </location>
</feature>
<feature type="compositionally biased region" description="Polar residues" evidence="2">
    <location>
        <begin position="324"/>
        <end position="348"/>
    </location>
</feature>
<organism evidence="4 5">
    <name type="scientific">Cylindrotheca closterium</name>
    <dbReference type="NCBI Taxonomy" id="2856"/>
    <lineage>
        <taxon>Eukaryota</taxon>
        <taxon>Sar</taxon>
        <taxon>Stramenopiles</taxon>
        <taxon>Ochrophyta</taxon>
        <taxon>Bacillariophyta</taxon>
        <taxon>Bacillariophyceae</taxon>
        <taxon>Bacillariophycidae</taxon>
        <taxon>Bacillariales</taxon>
        <taxon>Bacillariaceae</taxon>
        <taxon>Cylindrotheca</taxon>
    </lineage>
</organism>
<dbReference type="PANTHER" id="PTHR48059:SF30">
    <property type="entry name" value="OS06G0587000 PROTEIN"/>
    <property type="match status" value="1"/>
</dbReference>
<feature type="region of interest" description="Disordered" evidence="2">
    <location>
        <begin position="127"/>
        <end position="242"/>
    </location>
</feature>
<dbReference type="PRINTS" id="PR01217">
    <property type="entry name" value="PRICHEXTENSN"/>
</dbReference>
<feature type="compositionally biased region" description="Basic and acidic residues" evidence="2">
    <location>
        <begin position="50"/>
        <end position="66"/>
    </location>
</feature>
<feature type="compositionally biased region" description="Low complexity" evidence="2">
    <location>
        <begin position="304"/>
        <end position="323"/>
    </location>
</feature>
<sequence length="866" mass="92266">MVTLKDRFKQLNELKQLTENQPQFVPPPAEDSSSEFIIDDNELFEENDVDYDKNIDKGVGDDNKEEPAEDNAQLTTALLADDGDIVSQYRKMLKMGMSAGAVEQKMRADDVDQRIIDAVFVVEEPTNEGVSDGTVEKGKEDDEQATKAPGLAPGDDNVVSALEGHETSVEGDESQSIDNNQSGEVGGYENDKDADDRTERAGASAAAAAAAALSPPPQEGTDVITPPKSRTLPTSVSNRGDGTSKAVQCIIAVLCLIALGVSLYFLLPVILDESSPSTRSSIAAPSVSAGGNPGEFAPTLSPGEPSEPSRSTTLSPLPTLSPTFNVPSLPTDNGVDPSNPTEMPSQIDATRPVLMTEPPTKIPTKNPTVSPTNTSTKAPTPAPTTQAPTKNPTGSPTRAPAASPATPSPTKNPTISPTKTPTKAPTPAPTTQAPTKNPTSSPTRAPTATPSTPSPTMNPTSSPTKTPTKTPTSAPITPAPTSFPTKNPTKAPTRIPTFSPTTSPPTKIPTGSPTEPPTKTPTKAPTFEPVTSLVQQLEVISGAGVFDNANSPQSFALDFLRREGYGDELVEDRRVLERYAALVFYYSTGGESSWFQCFKGHLNCGSRQWLLGGTCNWQFLSCNNAGIVTSFTIDFNNGLSGPIPIELSVFSELREFALLDNRMQGSLPELFKENESQLRVLRLENSGLEGTIPPGFLNKSPVESLVLSGLKIVGSIPEDIYDLTGLQQLYLNENADLTGSISPSINKLSNLVELRLSDTRVGGRIPDEIFKLRRIEEIDLSNADFRGPISNSFVSISDSLNRLYLHNNAFVGTVPASFGMLNKLTELTLHDNLLSGNISPTICALNLRTLTTSCDEVSCSCCTMCF</sequence>
<evidence type="ECO:0008006" key="6">
    <source>
        <dbReference type="Google" id="ProtNLM"/>
    </source>
</evidence>
<feature type="transmembrane region" description="Helical" evidence="3">
    <location>
        <begin position="249"/>
        <end position="271"/>
    </location>
</feature>
<feature type="compositionally biased region" description="Polar residues" evidence="2">
    <location>
        <begin position="13"/>
        <end position="23"/>
    </location>
</feature>
<evidence type="ECO:0000313" key="4">
    <source>
        <dbReference type="EMBL" id="CAJ1957024.1"/>
    </source>
</evidence>
<dbReference type="InterPro" id="IPR051848">
    <property type="entry name" value="PGIP"/>
</dbReference>
<comment type="caution">
    <text evidence="4">The sequence shown here is derived from an EMBL/GenBank/DDBJ whole genome shotgun (WGS) entry which is preliminary data.</text>
</comment>
<feature type="region of interest" description="Disordered" evidence="2">
    <location>
        <begin position="13"/>
        <end position="35"/>
    </location>
</feature>
<protein>
    <recommendedName>
        <fullName evidence="6">L domain-like protein</fullName>
    </recommendedName>
</protein>
<evidence type="ECO:0000313" key="5">
    <source>
        <dbReference type="Proteomes" id="UP001295423"/>
    </source>
</evidence>
<dbReference type="Proteomes" id="UP001295423">
    <property type="component" value="Unassembled WGS sequence"/>
</dbReference>
<name>A0AAD2FYK2_9STRA</name>
<keyword evidence="3" id="KW-0812">Transmembrane</keyword>
<dbReference type="AlphaFoldDB" id="A0AAD2FYK2"/>
<dbReference type="PANTHER" id="PTHR48059">
    <property type="entry name" value="POLYGALACTURONASE INHIBITOR 1"/>
    <property type="match status" value="1"/>
</dbReference>
<keyword evidence="3" id="KW-1133">Transmembrane helix</keyword>